<sequence>MNEKIDIEKAKKVLESIKDEDLEIKYIGIEKVIYDETKKPYKTFPVELKNKKVYMFDAFIGKDEDRATRYQYYVDFDGNVYRDDYPINATCIKIK</sequence>
<name>B1IIZ8_CLOBK</name>
<evidence type="ECO:0000313" key="2">
    <source>
        <dbReference type="Proteomes" id="UP000008541"/>
    </source>
</evidence>
<dbReference type="RefSeq" id="WP_003399451.1">
    <property type="nucleotide sequence ID" value="NC_010516.1"/>
</dbReference>
<evidence type="ECO:0000313" key="1">
    <source>
        <dbReference type="EMBL" id="ACA44347.1"/>
    </source>
</evidence>
<dbReference type="HOGENOM" id="CLU_2536575_0_0_9"/>
<protein>
    <submittedName>
        <fullName evidence="1">Membrane associated protein</fullName>
    </submittedName>
</protein>
<reference evidence="1 2" key="1">
    <citation type="journal article" date="2007" name="PLoS ONE">
        <title>Analysis of the neurotoxin complex genes in Clostridium botulinum A1-A4 and B1 strains: BoNT/A3, /Ba4 and /B1 clusters are located within plasmids.</title>
        <authorList>
            <person name="Smith T.J."/>
            <person name="Hill K.K."/>
            <person name="Foley B.T."/>
            <person name="Detter J.C."/>
            <person name="Munk A.C."/>
            <person name="Bruce D.C."/>
            <person name="Doggett N.A."/>
            <person name="Smith L.A."/>
            <person name="Marks J.D."/>
            <person name="Xie G."/>
            <person name="Brettin T.S."/>
        </authorList>
    </citation>
    <scope>NUCLEOTIDE SEQUENCE [LARGE SCALE GENOMIC DNA]</scope>
    <source>
        <strain evidence="2">Okra / Type B1</strain>
    </source>
</reference>
<organism evidence="1 2">
    <name type="scientific">Clostridium botulinum (strain Okra / Type B1)</name>
    <dbReference type="NCBI Taxonomy" id="498213"/>
    <lineage>
        <taxon>Bacteria</taxon>
        <taxon>Bacillati</taxon>
        <taxon>Bacillota</taxon>
        <taxon>Clostridia</taxon>
        <taxon>Eubacteriales</taxon>
        <taxon>Clostridiaceae</taxon>
        <taxon>Clostridium</taxon>
    </lineage>
</organism>
<dbReference type="AlphaFoldDB" id="B1IIZ8"/>
<dbReference type="KEGG" id="cbb:CLD_2081"/>
<dbReference type="Proteomes" id="UP000008541">
    <property type="component" value="Chromosome"/>
</dbReference>
<proteinExistence type="predicted"/>
<dbReference type="EMBL" id="CP000939">
    <property type="protein sequence ID" value="ACA44347.1"/>
    <property type="molecule type" value="Genomic_DNA"/>
</dbReference>
<accession>B1IIZ8</accession>
<gene>
    <name evidence="1" type="ordered locus">CLD_2081</name>
</gene>